<evidence type="ECO:0000259" key="3">
    <source>
        <dbReference type="PROSITE" id="PS51880"/>
    </source>
</evidence>
<dbReference type="AlphaFoldDB" id="A0A1W9S264"/>
<reference evidence="5" key="1">
    <citation type="submission" date="2017-03" db="EMBL/GenBank/DDBJ databases">
        <title>Novel pathways for hydrocarbon cycling and metabolic interdependencies in hydrothermal sediment communities.</title>
        <authorList>
            <person name="Dombrowski N."/>
            <person name="Seitz K."/>
            <person name="Teske A."/>
            <person name="Baker B."/>
        </authorList>
    </citation>
    <scope>NUCLEOTIDE SEQUENCE [LARGE SCALE GENOMIC DNA]</scope>
</reference>
<dbReference type="InterPro" id="IPR027417">
    <property type="entry name" value="P-loop_NTPase"/>
</dbReference>
<dbReference type="Gene3D" id="1.10.150.300">
    <property type="entry name" value="TGS-like domain"/>
    <property type="match status" value="1"/>
</dbReference>
<evidence type="ECO:0000256" key="1">
    <source>
        <dbReference type="ARBA" id="ARBA00022741"/>
    </source>
</evidence>
<dbReference type="InterPro" id="IPR013029">
    <property type="entry name" value="YchF_C"/>
</dbReference>
<dbReference type="PANTHER" id="PTHR23305:SF18">
    <property type="entry name" value="OBG-TYPE G DOMAIN-CONTAINING PROTEIN"/>
    <property type="match status" value="1"/>
</dbReference>
<dbReference type="SUPFAM" id="SSF81271">
    <property type="entry name" value="TGS-like"/>
    <property type="match status" value="1"/>
</dbReference>
<dbReference type="InterPro" id="IPR004095">
    <property type="entry name" value="TGS"/>
</dbReference>
<dbReference type="GO" id="GO:0016887">
    <property type="term" value="F:ATP hydrolysis activity"/>
    <property type="evidence" value="ECO:0007669"/>
    <property type="project" value="TreeGrafter"/>
</dbReference>
<dbReference type="PROSITE" id="PS51880">
    <property type="entry name" value="TGS"/>
    <property type="match status" value="1"/>
</dbReference>
<keyword evidence="1" id="KW-0547">Nucleotide-binding</keyword>
<keyword evidence="2" id="KW-0067">ATP-binding</keyword>
<comment type="caution">
    <text evidence="4">The sequence shown here is derived from an EMBL/GenBank/DDBJ whole genome shotgun (WGS) entry which is preliminary data.</text>
</comment>
<dbReference type="Gene3D" id="3.40.50.300">
    <property type="entry name" value="P-loop containing nucleotide triphosphate hydrolases"/>
    <property type="match status" value="1"/>
</dbReference>
<dbReference type="EMBL" id="NATQ01000030">
    <property type="protein sequence ID" value="OQX90742.1"/>
    <property type="molecule type" value="Genomic_DNA"/>
</dbReference>
<dbReference type="Pfam" id="PF06071">
    <property type="entry name" value="YchF-GTPase_C"/>
    <property type="match status" value="1"/>
</dbReference>
<dbReference type="PANTHER" id="PTHR23305">
    <property type="entry name" value="OBG GTPASE FAMILY"/>
    <property type="match status" value="1"/>
</dbReference>
<dbReference type="InterPro" id="IPR023192">
    <property type="entry name" value="TGS-like_dom_sf"/>
</dbReference>
<feature type="domain" description="TGS" evidence="3">
    <location>
        <begin position="134"/>
        <end position="217"/>
    </location>
</feature>
<gene>
    <name evidence="4" type="ORF">B6D57_02115</name>
</gene>
<dbReference type="GO" id="GO:0005524">
    <property type="term" value="F:ATP binding"/>
    <property type="evidence" value="ECO:0007669"/>
    <property type="project" value="UniProtKB-KW"/>
</dbReference>
<accession>A0A1W9S264</accession>
<dbReference type="GO" id="GO:0005737">
    <property type="term" value="C:cytoplasm"/>
    <property type="evidence" value="ECO:0007669"/>
    <property type="project" value="TreeGrafter"/>
</dbReference>
<protein>
    <recommendedName>
        <fullName evidence="3">TGS domain-containing protein</fullName>
    </recommendedName>
</protein>
<feature type="non-terminal residue" evidence="4">
    <location>
        <position position="1"/>
    </location>
</feature>
<evidence type="ECO:0000256" key="2">
    <source>
        <dbReference type="ARBA" id="ARBA00022840"/>
    </source>
</evidence>
<dbReference type="FunFam" id="3.10.20.30:FF:000001">
    <property type="entry name" value="Ribosome-binding ATPase YchF"/>
    <property type="match status" value="1"/>
</dbReference>
<organism evidence="4 5">
    <name type="scientific">Candidatus Coatesbacteria bacterium 4484_99</name>
    <dbReference type="NCBI Taxonomy" id="1970774"/>
    <lineage>
        <taxon>Bacteria</taxon>
        <taxon>Candidatus Coatesiibacteriota</taxon>
    </lineage>
</organism>
<dbReference type="Gene3D" id="3.10.20.30">
    <property type="match status" value="1"/>
</dbReference>
<name>A0A1W9S264_9BACT</name>
<evidence type="ECO:0000313" key="5">
    <source>
        <dbReference type="Proteomes" id="UP000192611"/>
    </source>
</evidence>
<dbReference type="Proteomes" id="UP000192611">
    <property type="component" value="Unassembled WGS sequence"/>
</dbReference>
<proteinExistence type="predicted"/>
<evidence type="ECO:0000313" key="4">
    <source>
        <dbReference type="EMBL" id="OQX90742.1"/>
    </source>
</evidence>
<dbReference type="InterPro" id="IPR012676">
    <property type="entry name" value="TGS-like"/>
</dbReference>
<dbReference type="InterPro" id="IPR012675">
    <property type="entry name" value="Beta-grasp_dom_sf"/>
</dbReference>
<sequence>DKLAKEMKGKRERETEVKYEIIERAIDYLGNGDSLKDKMSEEEINIIDGYELLTLKAYIVVFNIKPEDIVYGADSGIIGGSINEKVKSSIVMSCLIEEEMTGLSNDEGEELKKLYSMKETEIDKLINLGLKALNLIVFYTTEGGIIQGWTIKEGSKAREAASIIHTDMAKGFIKAEVVNYNELVRIGDLKKVKEVGKMRIEGADYTLEDGDLVKFIFKVKS</sequence>